<name>A0A9W9WP01_9EURO</name>
<dbReference type="AlphaFoldDB" id="A0A9W9WP01"/>
<dbReference type="Proteomes" id="UP001147760">
    <property type="component" value="Unassembled WGS sequence"/>
</dbReference>
<reference evidence="2" key="2">
    <citation type="journal article" date="2023" name="IMA Fungus">
        <title>Comparative genomic study of the Penicillium genus elucidates a diverse pangenome and 15 lateral gene transfer events.</title>
        <authorList>
            <person name="Petersen C."/>
            <person name="Sorensen T."/>
            <person name="Nielsen M.R."/>
            <person name="Sondergaard T.E."/>
            <person name="Sorensen J.L."/>
            <person name="Fitzpatrick D.A."/>
            <person name="Frisvad J.C."/>
            <person name="Nielsen K.L."/>
        </authorList>
    </citation>
    <scope>NUCLEOTIDE SEQUENCE</scope>
    <source>
        <strain evidence="2">IBT 17660</strain>
    </source>
</reference>
<dbReference type="Gene3D" id="3.30.9.10">
    <property type="entry name" value="D-Amino Acid Oxidase, subunit A, domain 2"/>
    <property type="match status" value="1"/>
</dbReference>
<evidence type="ECO:0000259" key="1">
    <source>
        <dbReference type="Pfam" id="PF01266"/>
    </source>
</evidence>
<protein>
    <recommendedName>
        <fullName evidence="1">FAD dependent oxidoreductase domain-containing protein</fullName>
    </recommendedName>
</protein>
<dbReference type="PANTHER" id="PTHR13847">
    <property type="entry name" value="SARCOSINE DEHYDROGENASE-RELATED"/>
    <property type="match status" value="1"/>
</dbReference>
<gene>
    <name evidence="2" type="ORF">N7530_008340</name>
</gene>
<dbReference type="InterPro" id="IPR006076">
    <property type="entry name" value="FAD-dep_OxRdtase"/>
</dbReference>
<keyword evidence="3" id="KW-1185">Reference proteome</keyword>
<dbReference type="PANTHER" id="PTHR13847:SF279">
    <property type="entry name" value="FAD DEPENDENT OXIDOREDUCTASE DOMAIN-CONTAINING PROTEIN-RELATED"/>
    <property type="match status" value="1"/>
</dbReference>
<dbReference type="Pfam" id="PF01266">
    <property type="entry name" value="DAO"/>
    <property type="match status" value="1"/>
</dbReference>
<accession>A0A9W9WP01</accession>
<dbReference type="GO" id="GO:0005737">
    <property type="term" value="C:cytoplasm"/>
    <property type="evidence" value="ECO:0007669"/>
    <property type="project" value="TreeGrafter"/>
</dbReference>
<sequence length="454" mass="50277">MTSFPHPNGTVSFWRRESQELDNFRSTPDLPDESDIVIIGGGYSAAALVTHIQKKYPHQTSILVLEARQLCSGASGRNGGHVKPDPYLHASEIAAQYGLAAGAEVADFEVANLNAAKEYIEREGIDCDFVATRACDVHFTSSQDTRIKKRLRDFKAAGVAAAQAVSEVGEDDAEIVSGVKGAKGCISYNAAHLWPYKLIHHMFTMALKHGGLNLQTSTCATSVFPATDSESSWMIQTNRGPVKASKVIIASNAYTLALLPEYREQIIPYRAVSCHITTPSPAPPLVNTYALRFKDWDFDYLIPRPDCSIVVGGARSAYFRKKDAWYNNTDDSEVIEETRKYFDGYMQRHFRGWENSGAKVSEIWTGIMGYSRDKLPRLGPVPGKRGMFIMAGWTGHGMPQIYLAAKGMADMVVKDVPYYEAGLPRVFEETASRLQNAPNNVLESWYQATQSPRL</sequence>
<proteinExistence type="predicted"/>
<dbReference type="InterPro" id="IPR036188">
    <property type="entry name" value="FAD/NAD-bd_sf"/>
</dbReference>
<reference evidence="2" key="1">
    <citation type="submission" date="2022-12" db="EMBL/GenBank/DDBJ databases">
        <authorList>
            <person name="Petersen C."/>
        </authorList>
    </citation>
    <scope>NUCLEOTIDE SEQUENCE</scope>
    <source>
        <strain evidence="2">IBT 17660</strain>
    </source>
</reference>
<feature type="domain" description="FAD dependent oxidoreductase" evidence="1">
    <location>
        <begin position="35"/>
        <end position="411"/>
    </location>
</feature>
<dbReference type="SUPFAM" id="SSF51905">
    <property type="entry name" value="FAD/NAD(P)-binding domain"/>
    <property type="match status" value="1"/>
</dbReference>
<comment type="caution">
    <text evidence="2">The sequence shown here is derived from an EMBL/GenBank/DDBJ whole genome shotgun (WGS) entry which is preliminary data.</text>
</comment>
<dbReference type="Gene3D" id="3.50.50.60">
    <property type="entry name" value="FAD/NAD(P)-binding domain"/>
    <property type="match status" value="1"/>
</dbReference>
<dbReference type="EMBL" id="JAPWDO010000005">
    <property type="protein sequence ID" value="KAJ5470983.1"/>
    <property type="molecule type" value="Genomic_DNA"/>
</dbReference>
<evidence type="ECO:0000313" key="3">
    <source>
        <dbReference type="Proteomes" id="UP001147760"/>
    </source>
</evidence>
<evidence type="ECO:0000313" key="2">
    <source>
        <dbReference type="EMBL" id="KAJ5470983.1"/>
    </source>
</evidence>
<organism evidence="2 3">
    <name type="scientific">Penicillium desertorum</name>
    <dbReference type="NCBI Taxonomy" id="1303715"/>
    <lineage>
        <taxon>Eukaryota</taxon>
        <taxon>Fungi</taxon>
        <taxon>Dikarya</taxon>
        <taxon>Ascomycota</taxon>
        <taxon>Pezizomycotina</taxon>
        <taxon>Eurotiomycetes</taxon>
        <taxon>Eurotiomycetidae</taxon>
        <taxon>Eurotiales</taxon>
        <taxon>Aspergillaceae</taxon>
        <taxon>Penicillium</taxon>
    </lineage>
</organism>
<dbReference type="OrthoDB" id="429143at2759"/>